<name>A0ABD3WZQ5_SINWO</name>
<sequence>MNLIAALSILQNGRLPRILGPDLVEELFNSSSPRPFLQDMRKGLGALANLSSVIFKTFFTPGTPTTVTLKMVTNLLQPIFSPDGSNRRQIESYVYAKFVKYLREGAGGRRGDVTLAKILTFVTGTEEEPVLGFQIKLNLPIPDTTQELPTDDILFSLFDYAFSNSFFGLV</sequence>
<protein>
    <submittedName>
        <fullName evidence="1">Uncharacterized protein</fullName>
    </submittedName>
</protein>
<proteinExistence type="predicted"/>
<dbReference type="AlphaFoldDB" id="A0ABD3WZQ5"/>
<dbReference type="EMBL" id="JBJQND010000005">
    <property type="protein sequence ID" value="KAL3878068.1"/>
    <property type="molecule type" value="Genomic_DNA"/>
</dbReference>
<comment type="caution">
    <text evidence="1">The sequence shown here is derived from an EMBL/GenBank/DDBJ whole genome shotgun (WGS) entry which is preliminary data.</text>
</comment>
<keyword evidence="2" id="KW-1185">Reference proteome</keyword>
<organism evidence="1 2">
    <name type="scientific">Sinanodonta woodiana</name>
    <name type="common">Chinese pond mussel</name>
    <name type="synonym">Anodonta woodiana</name>
    <dbReference type="NCBI Taxonomy" id="1069815"/>
    <lineage>
        <taxon>Eukaryota</taxon>
        <taxon>Metazoa</taxon>
        <taxon>Spiralia</taxon>
        <taxon>Lophotrochozoa</taxon>
        <taxon>Mollusca</taxon>
        <taxon>Bivalvia</taxon>
        <taxon>Autobranchia</taxon>
        <taxon>Heteroconchia</taxon>
        <taxon>Palaeoheterodonta</taxon>
        <taxon>Unionida</taxon>
        <taxon>Unionoidea</taxon>
        <taxon>Unionidae</taxon>
        <taxon>Unioninae</taxon>
        <taxon>Sinanodonta</taxon>
    </lineage>
</organism>
<evidence type="ECO:0000313" key="1">
    <source>
        <dbReference type="EMBL" id="KAL3878068.1"/>
    </source>
</evidence>
<evidence type="ECO:0000313" key="2">
    <source>
        <dbReference type="Proteomes" id="UP001634394"/>
    </source>
</evidence>
<gene>
    <name evidence="1" type="ORF">ACJMK2_035701</name>
</gene>
<accession>A0ABD3WZQ5</accession>
<reference evidence="1 2" key="1">
    <citation type="submission" date="2024-11" db="EMBL/GenBank/DDBJ databases">
        <title>Chromosome-level genome assembly of the freshwater bivalve Anodonta woodiana.</title>
        <authorList>
            <person name="Chen X."/>
        </authorList>
    </citation>
    <scope>NUCLEOTIDE SEQUENCE [LARGE SCALE GENOMIC DNA]</scope>
    <source>
        <strain evidence="1">MN2024</strain>
        <tissue evidence="1">Gills</tissue>
    </source>
</reference>
<dbReference type="Proteomes" id="UP001634394">
    <property type="component" value="Unassembled WGS sequence"/>
</dbReference>